<feature type="repeat" description="Solcar" evidence="8">
    <location>
        <begin position="1"/>
        <end position="93"/>
    </location>
</feature>
<name>A0AAW0F2N7_9TRYP</name>
<dbReference type="Pfam" id="PF00153">
    <property type="entry name" value="Mito_carr"/>
    <property type="match status" value="3"/>
</dbReference>
<dbReference type="EMBL" id="JAECZO010000009">
    <property type="protein sequence ID" value="KAK7200830.1"/>
    <property type="molecule type" value="Genomic_DNA"/>
</dbReference>
<keyword evidence="7 8" id="KW-0472">Membrane</keyword>
<reference evidence="10 11" key="1">
    <citation type="journal article" date="2021" name="MBio">
        <title>A New Model Trypanosomatid, Novymonas esmeraldas: Genomic Perception of Its 'Candidatus Pandoraea novymonadis' Endosymbiont.</title>
        <authorList>
            <person name="Zakharova A."/>
            <person name="Saura A."/>
            <person name="Butenko A."/>
            <person name="Podesvova L."/>
            <person name="Warmusova S."/>
            <person name="Kostygov A.Y."/>
            <person name="Nenarokova A."/>
            <person name="Lukes J."/>
            <person name="Opperdoes F.R."/>
            <person name="Yurchenko V."/>
        </authorList>
    </citation>
    <scope>NUCLEOTIDE SEQUENCE [LARGE SCALE GENOMIC DNA]</scope>
    <source>
        <strain evidence="10 11">E262AT.01</strain>
    </source>
</reference>
<proteinExistence type="inferred from homology"/>
<keyword evidence="5" id="KW-1133">Transmembrane helix</keyword>
<organism evidence="10 11">
    <name type="scientific">Novymonas esmeraldas</name>
    <dbReference type="NCBI Taxonomy" id="1808958"/>
    <lineage>
        <taxon>Eukaryota</taxon>
        <taxon>Discoba</taxon>
        <taxon>Euglenozoa</taxon>
        <taxon>Kinetoplastea</taxon>
        <taxon>Metakinetoplastina</taxon>
        <taxon>Trypanosomatida</taxon>
        <taxon>Trypanosomatidae</taxon>
        <taxon>Novymonas</taxon>
    </lineage>
</organism>
<comment type="subcellular location">
    <subcellularLocation>
        <location evidence="1">Mitochondrion membrane</location>
        <topology evidence="1">Multi-pass membrane protein</topology>
    </subcellularLocation>
</comment>
<evidence type="ECO:0000256" key="4">
    <source>
        <dbReference type="ARBA" id="ARBA00022692"/>
    </source>
</evidence>
<sequence>MEVVCAALAGVSARLACHPLDTIKTVTFTGFAGDHVAFSTAAPPPATSFLQSARCIWAREGVAGFYRGVGVAAVGAAPGVALYLGTYDWCCAAWKTFGDGTARSEGGDAAGQGVASATLQPLRTAAAASPSSLRFFVCGLAAEAVSCLVWVPIDVTKERLQSQPPALAGRYTGSLDAVQRVLRNEGVGGLYKGYASTLASFGPFSAVYFVFYEYFTATFTRLCTSGAPTSTSSGAGGAAEVGLPSSTAFAVALAAGAGGNVVASIITNPLELVKTRMQVQRAVLQRHSAAAPAGSLFAYDYRGLRQGLVTLAREEGVRALWRGVGSRVAYTAPNAALTMGLFEYLKRRLKS</sequence>
<dbReference type="Proteomes" id="UP001430356">
    <property type="component" value="Unassembled WGS sequence"/>
</dbReference>
<dbReference type="PANTHER" id="PTHR45758:SF19">
    <property type="entry name" value="CARRIER PROTEIN, PUTATIVE-RELATED"/>
    <property type="match status" value="1"/>
</dbReference>
<evidence type="ECO:0000256" key="9">
    <source>
        <dbReference type="RuleBase" id="RU000488"/>
    </source>
</evidence>
<evidence type="ECO:0000313" key="11">
    <source>
        <dbReference type="Proteomes" id="UP001430356"/>
    </source>
</evidence>
<keyword evidence="6" id="KW-0496">Mitochondrion</keyword>
<evidence type="ECO:0000256" key="1">
    <source>
        <dbReference type="ARBA" id="ARBA00004225"/>
    </source>
</evidence>
<dbReference type="PANTHER" id="PTHR45758">
    <property type="entry name" value="MITOFERRIN-1-RELATED"/>
    <property type="match status" value="1"/>
</dbReference>
<evidence type="ECO:0000256" key="6">
    <source>
        <dbReference type="ARBA" id="ARBA00023128"/>
    </source>
</evidence>
<dbReference type="InterPro" id="IPR023395">
    <property type="entry name" value="MCP_dom_sf"/>
</dbReference>
<evidence type="ECO:0000256" key="3">
    <source>
        <dbReference type="ARBA" id="ARBA00022448"/>
    </source>
</evidence>
<dbReference type="InterPro" id="IPR018108">
    <property type="entry name" value="MCP_transmembrane"/>
</dbReference>
<feature type="repeat" description="Solcar" evidence="8">
    <location>
        <begin position="130"/>
        <end position="218"/>
    </location>
</feature>
<keyword evidence="11" id="KW-1185">Reference proteome</keyword>
<keyword evidence="4 8" id="KW-0812">Transmembrane</keyword>
<evidence type="ECO:0000256" key="8">
    <source>
        <dbReference type="PROSITE-ProRule" id="PRU00282"/>
    </source>
</evidence>
<evidence type="ECO:0000256" key="5">
    <source>
        <dbReference type="ARBA" id="ARBA00022989"/>
    </source>
</evidence>
<dbReference type="Gene3D" id="1.50.40.10">
    <property type="entry name" value="Mitochondrial carrier domain"/>
    <property type="match status" value="2"/>
</dbReference>
<evidence type="ECO:0000256" key="2">
    <source>
        <dbReference type="ARBA" id="ARBA00006375"/>
    </source>
</evidence>
<dbReference type="GO" id="GO:0048250">
    <property type="term" value="P:iron import into the mitochondrion"/>
    <property type="evidence" value="ECO:0007669"/>
    <property type="project" value="TreeGrafter"/>
</dbReference>
<dbReference type="GO" id="GO:0031966">
    <property type="term" value="C:mitochondrial membrane"/>
    <property type="evidence" value="ECO:0007669"/>
    <property type="project" value="UniProtKB-SubCell"/>
</dbReference>
<dbReference type="SUPFAM" id="SSF103506">
    <property type="entry name" value="Mitochondrial carrier"/>
    <property type="match status" value="1"/>
</dbReference>
<gene>
    <name evidence="10" type="ORF">NESM_000141500</name>
</gene>
<dbReference type="AlphaFoldDB" id="A0AAW0F2N7"/>
<evidence type="ECO:0000313" key="10">
    <source>
        <dbReference type="EMBL" id="KAK7200830.1"/>
    </source>
</evidence>
<evidence type="ECO:0000256" key="7">
    <source>
        <dbReference type="ARBA" id="ARBA00023136"/>
    </source>
</evidence>
<feature type="repeat" description="Solcar" evidence="8">
    <location>
        <begin position="247"/>
        <end position="348"/>
    </location>
</feature>
<dbReference type="GO" id="GO:0015093">
    <property type="term" value="F:ferrous iron transmembrane transporter activity"/>
    <property type="evidence" value="ECO:0007669"/>
    <property type="project" value="TreeGrafter"/>
</dbReference>
<dbReference type="PROSITE" id="PS50920">
    <property type="entry name" value="SOLCAR"/>
    <property type="match status" value="3"/>
</dbReference>
<comment type="caution">
    <text evidence="10">The sequence shown here is derived from an EMBL/GenBank/DDBJ whole genome shotgun (WGS) entry which is preliminary data.</text>
</comment>
<accession>A0AAW0F2N7</accession>
<protein>
    <submittedName>
        <fullName evidence="10">Mitochondrial carrier protein</fullName>
    </submittedName>
</protein>
<comment type="similarity">
    <text evidence="2 9">Belongs to the mitochondrial carrier (TC 2.A.29) family.</text>
</comment>
<keyword evidence="3 9" id="KW-0813">Transport</keyword>